<dbReference type="SUPFAM" id="SSF53383">
    <property type="entry name" value="PLP-dependent transferases"/>
    <property type="match status" value="1"/>
</dbReference>
<dbReference type="InterPro" id="IPR015421">
    <property type="entry name" value="PyrdxlP-dep_Trfase_major"/>
</dbReference>
<dbReference type="NCBIfam" id="NF000818">
    <property type="entry name" value="PRK00062.1"/>
    <property type="match status" value="1"/>
</dbReference>
<evidence type="ECO:0000256" key="8">
    <source>
        <dbReference type="HAMAP-Rule" id="MF_00375"/>
    </source>
</evidence>
<dbReference type="InterPro" id="IPR005814">
    <property type="entry name" value="Aminotrans_3"/>
</dbReference>
<dbReference type="PANTHER" id="PTHR43713:SF3">
    <property type="entry name" value="GLUTAMATE-1-SEMIALDEHYDE 2,1-AMINOMUTASE 1, CHLOROPLASTIC-RELATED"/>
    <property type="match status" value="1"/>
</dbReference>
<comment type="subcellular location">
    <subcellularLocation>
        <location evidence="8">Cytoplasm</location>
    </subcellularLocation>
</comment>
<evidence type="ECO:0000313" key="10">
    <source>
        <dbReference type="Proteomes" id="UP000661649"/>
    </source>
</evidence>
<comment type="cofactor">
    <cofactor evidence="2 8">
        <name>pyridoxal 5'-phosphate</name>
        <dbReference type="ChEBI" id="CHEBI:597326"/>
    </cofactor>
</comment>
<evidence type="ECO:0000256" key="4">
    <source>
        <dbReference type="ARBA" id="ARBA00008981"/>
    </source>
</evidence>
<evidence type="ECO:0000256" key="1">
    <source>
        <dbReference type="ARBA" id="ARBA00001579"/>
    </source>
</evidence>
<comment type="similarity">
    <text evidence="4 8">Belongs to the class-III pyridoxal-phosphate-dependent aminotransferase family. HemL subfamily.</text>
</comment>
<dbReference type="Gene3D" id="3.40.640.10">
    <property type="entry name" value="Type I PLP-dependent aspartate aminotransferase-like (Major domain)"/>
    <property type="match status" value="1"/>
</dbReference>
<dbReference type="Pfam" id="PF00202">
    <property type="entry name" value="Aminotran_3"/>
    <property type="match status" value="1"/>
</dbReference>
<dbReference type="HAMAP" id="MF_00375">
    <property type="entry name" value="HemL_aminotrans_3"/>
    <property type="match status" value="1"/>
</dbReference>
<feature type="modified residue" description="N6-(pyridoxal phosphate)lysine" evidence="8">
    <location>
        <position position="265"/>
    </location>
</feature>
<protein>
    <recommendedName>
        <fullName evidence="8">Glutamate-1-semialdehyde 2,1-aminomutase</fullName>
        <shortName evidence="8">GSA</shortName>
        <ecNumber evidence="8">5.4.3.8</ecNumber>
    </recommendedName>
    <alternativeName>
        <fullName evidence="8">Glutamate-1-semialdehyde aminotransferase</fullName>
        <shortName evidence="8">GSA-AT</shortName>
    </alternativeName>
</protein>
<name>A0ABR7P6Y2_9FIRM</name>
<comment type="catalytic activity">
    <reaction evidence="1 8">
        <text>(S)-4-amino-5-oxopentanoate = 5-aminolevulinate</text>
        <dbReference type="Rhea" id="RHEA:14265"/>
        <dbReference type="ChEBI" id="CHEBI:57501"/>
        <dbReference type="ChEBI" id="CHEBI:356416"/>
        <dbReference type="EC" id="5.4.3.8"/>
    </reaction>
</comment>
<proteinExistence type="inferred from homology"/>
<dbReference type="RefSeq" id="WP_022303019.1">
    <property type="nucleotide sequence ID" value="NZ_JACRTP010000001.1"/>
</dbReference>
<dbReference type="InterPro" id="IPR015424">
    <property type="entry name" value="PyrdxlP-dep_Trfase"/>
</dbReference>
<evidence type="ECO:0000256" key="6">
    <source>
        <dbReference type="ARBA" id="ARBA00023235"/>
    </source>
</evidence>
<gene>
    <name evidence="8 9" type="primary">hemL</name>
    <name evidence="9" type="ORF">H8712_00655</name>
</gene>
<keyword evidence="5 8" id="KW-0663">Pyridoxal phosphate</keyword>
<comment type="subunit">
    <text evidence="8">Homodimer.</text>
</comment>
<dbReference type="EMBL" id="JACRTP010000001">
    <property type="protein sequence ID" value="MBC8627149.1"/>
    <property type="molecule type" value="Genomic_DNA"/>
</dbReference>
<evidence type="ECO:0000256" key="5">
    <source>
        <dbReference type="ARBA" id="ARBA00022898"/>
    </source>
</evidence>
<dbReference type="GO" id="GO:0042286">
    <property type="term" value="F:glutamate-1-semialdehyde 2,1-aminomutase activity"/>
    <property type="evidence" value="ECO:0007669"/>
    <property type="project" value="UniProtKB-EC"/>
</dbReference>
<evidence type="ECO:0000256" key="7">
    <source>
        <dbReference type="ARBA" id="ARBA00023244"/>
    </source>
</evidence>
<keyword evidence="7 8" id="KW-0627">Porphyrin biosynthesis</keyword>
<comment type="caution">
    <text evidence="9">The sequence shown here is derived from an EMBL/GenBank/DDBJ whole genome shotgun (WGS) entry which is preliminary data.</text>
</comment>
<comment type="pathway">
    <text evidence="3">Porphyrin-containing compound metabolism; protoporphyrin-IX biosynthesis; 5-aminolevulinate from L-glutamyl-tRNA(Glu): step 2/2.</text>
</comment>
<evidence type="ECO:0000313" key="9">
    <source>
        <dbReference type="EMBL" id="MBC8627149.1"/>
    </source>
</evidence>
<dbReference type="CDD" id="cd00610">
    <property type="entry name" value="OAT_like"/>
    <property type="match status" value="1"/>
</dbReference>
<reference evidence="9 10" key="1">
    <citation type="submission" date="2020-08" db="EMBL/GenBank/DDBJ databases">
        <title>Genome public.</title>
        <authorList>
            <person name="Liu C."/>
            <person name="Sun Q."/>
        </authorList>
    </citation>
    <scope>NUCLEOTIDE SEQUENCE [LARGE SCALE GENOMIC DNA]</scope>
    <source>
        <strain evidence="9 10">3_YM_SP_D4_24.mj</strain>
    </source>
</reference>
<organism evidence="9 10">
    <name type="scientific">Blautia stercoris</name>
    <dbReference type="NCBI Taxonomy" id="871664"/>
    <lineage>
        <taxon>Bacteria</taxon>
        <taxon>Bacillati</taxon>
        <taxon>Bacillota</taxon>
        <taxon>Clostridia</taxon>
        <taxon>Lachnospirales</taxon>
        <taxon>Lachnospiraceae</taxon>
        <taxon>Blautia</taxon>
    </lineage>
</organism>
<dbReference type="NCBIfam" id="TIGR00713">
    <property type="entry name" value="hemL"/>
    <property type="match status" value="1"/>
</dbReference>
<evidence type="ECO:0000256" key="2">
    <source>
        <dbReference type="ARBA" id="ARBA00001933"/>
    </source>
</evidence>
<dbReference type="InterPro" id="IPR004639">
    <property type="entry name" value="4pyrrol_synth_GluAld_NH2Trfase"/>
</dbReference>
<dbReference type="Gene3D" id="3.90.1150.10">
    <property type="entry name" value="Aspartate Aminotransferase, domain 1"/>
    <property type="match status" value="1"/>
</dbReference>
<dbReference type="Proteomes" id="UP000661649">
    <property type="component" value="Unassembled WGS sequence"/>
</dbReference>
<dbReference type="EC" id="5.4.3.8" evidence="8"/>
<dbReference type="PANTHER" id="PTHR43713">
    <property type="entry name" value="GLUTAMATE-1-SEMIALDEHYDE 2,1-AMINOMUTASE"/>
    <property type="match status" value="1"/>
</dbReference>
<evidence type="ECO:0000256" key="3">
    <source>
        <dbReference type="ARBA" id="ARBA00004819"/>
    </source>
</evidence>
<keyword evidence="6 8" id="KW-0413">Isomerase</keyword>
<keyword evidence="8" id="KW-0963">Cytoplasm</keyword>
<keyword evidence="10" id="KW-1185">Reference proteome</keyword>
<accession>A0ABR7P6Y2</accession>
<sequence length="426" mass="46507">MTKSQELFKRAVNRIPGGVNSPVRAYGAIGETPRFIQGAVGSSIFDVDGQKYLDYICSWGPMILGHNHPVIRDAVVRACENGLSFGCATEREVEMAEFICERIPHVEMIRMVNSGTEAVMSAIRVARGFTGKSKIIKFAGCYHGHSDALLVSAGSGVMTSGVPDSAGVPKGCTQDTMIAVYNDLESVKQLLEESNDEVAAVIVEPVGANMGVVPPKDGFLEGLRTLCDEHKALLIFDEVITGFRLKFGGAAEYFGVTPDLVTYGKIIGAGMPVGAYGGRKEIMEMVSPAGPVYQAGTLSGNPVAMAAGLAQLKLLWEDQDVYTRIYRKGEYLFEGIQKILKENEVPYQVNYTASLGCIFFTSEKVTDYTSAKTADTKAFAEYFKYMLNHGVHLAPSQFEAMFLSDAHTQEELDLTLELVEQYFKTW</sequence>
<dbReference type="InterPro" id="IPR015422">
    <property type="entry name" value="PyrdxlP-dep_Trfase_small"/>
</dbReference>